<gene>
    <name evidence="2" type="ORF">NG895_07720</name>
</gene>
<evidence type="ECO:0000313" key="2">
    <source>
        <dbReference type="EMBL" id="MCO6043792.1"/>
    </source>
</evidence>
<keyword evidence="1" id="KW-0472">Membrane</keyword>
<keyword evidence="1" id="KW-1133">Transmembrane helix</keyword>
<feature type="transmembrane region" description="Helical" evidence="1">
    <location>
        <begin position="111"/>
        <end position="130"/>
    </location>
</feature>
<dbReference type="Proteomes" id="UP001155241">
    <property type="component" value="Unassembled WGS sequence"/>
</dbReference>
<evidence type="ECO:0000256" key="1">
    <source>
        <dbReference type="SAM" id="Phobius"/>
    </source>
</evidence>
<feature type="transmembrane region" description="Helical" evidence="1">
    <location>
        <begin position="418"/>
        <end position="436"/>
    </location>
</feature>
<dbReference type="AlphaFoldDB" id="A0A9X2F8Y5"/>
<feature type="transmembrane region" description="Helical" evidence="1">
    <location>
        <begin position="300"/>
        <end position="324"/>
    </location>
</feature>
<dbReference type="RefSeq" id="WP_252851897.1">
    <property type="nucleotide sequence ID" value="NZ_JAMXLR010000026.1"/>
</dbReference>
<accession>A0A9X2F8Y5</accession>
<reference evidence="2" key="1">
    <citation type="submission" date="2022-06" db="EMBL/GenBank/DDBJ databases">
        <title>Aeoliella straminimaris, a novel planctomycete from sediments.</title>
        <authorList>
            <person name="Vitorino I.R."/>
            <person name="Lage O.M."/>
        </authorList>
    </citation>
    <scope>NUCLEOTIDE SEQUENCE</scope>
    <source>
        <strain evidence="2">ICT_H6.2</strain>
    </source>
</reference>
<feature type="transmembrane region" description="Helical" evidence="1">
    <location>
        <begin position="48"/>
        <end position="66"/>
    </location>
</feature>
<dbReference type="EMBL" id="JAMXLR010000026">
    <property type="protein sequence ID" value="MCO6043792.1"/>
    <property type="molecule type" value="Genomic_DNA"/>
</dbReference>
<organism evidence="2 3">
    <name type="scientific">Aeoliella straminimaris</name>
    <dbReference type="NCBI Taxonomy" id="2954799"/>
    <lineage>
        <taxon>Bacteria</taxon>
        <taxon>Pseudomonadati</taxon>
        <taxon>Planctomycetota</taxon>
        <taxon>Planctomycetia</taxon>
        <taxon>Pirellulales</taxon>
        <taxon>Lacipirellulaceae</taxon>
        <taxon>Aeoliella</taxon>
    </lineage>
</organism>
<sequence>MNTTHFEVVRTYTSRRWLVVAVCLGAVWIAFMLFLMGNDIDNQQGGVMGMNFLGLPLMIGGLLLAMQAKYQFVHSRARLTPGYARPHLVVLVALLVGLVLVYPVLTSWRLHYAPLGVLAFSTLFAALVVWQIQVMSGLLSLASLALYFSYFQPTIAQLWVADSPSLLLPRLALLLIGLSGITAWLWRLTQMKEEDSDYLVPVQSGFSQQSRMEKSEARHLVTRWISRSPVHRWVVDGWHDRLAGIETPSESTRPRLLRYGMWMLPMPLVAVQMLVMILAIASMQFFIFSNMHAGEGSVKAGPMMLGQFGILCMVIPAMACHLLATRRTRLGQDLLLPLSREALVDGLRRQFVAMVLWTTVPAVLLAVAIAPYVAAELLTPENMVAVVATALAIQPLSIGLSLRLALVQSGLQRMAGMILLLYLLMGVAVGTYFAFVNAGLGWGAFLALTVLALGIMCLRWAHNAWLNAELG</sequence>
<feature type="transmembrane region" description="Helical" evidence="1">
    <location>
        <begin position="87"/>
        <end position="105"/>
    </location>
</feature>
<comment type="caution">
    <text evidence="2">The sequence shown here is derived from an EMBL/GenBank/DDBJ whole genome shotgun (WGS) entry which is preliminary data.</text>
</comment>
<feature type="transmembrane region" description="Helical" evidence="1">
    <location>
        <begin position="385"/>
        <end position="406"/>
    </location>
</feature>
<protein>
    <submittedName>
        <fullName evidence="2">Uncharacterized protein</fullName>
    </submittedName>
</protein>
<proteinExistence type="predicted"/>
<feature type="transmembrane region" description="Helical" evidence="1">
    <location>
        <begin position="351"/>
        <end position="373"/>
    </location>
</feature>
<feature type="transmembrane region" description="Helical" evidence="1">
    <location>
        <begin position="166"/>
        <end position="186"/>
    </location>
</feature>
<feature type="transmembrane region" description="Helical" evidence="1">
    <location>
        <begin position="262"/>
        <end position="288"/>
    </location>
</feature>
<feature type="transmembrane region" description="Helical" evidence="1">
    <location>
        <begin position="137"/>
        <end position="160"/>
    </location>
</feature>
<name>A0A9X2F8Y5_9BACT</name>
<keyword evidence="1" id="KW-0812">Transmembrane</keyword>
<feature type="transmembrane region" description="Helical" evidence="1">
    <location>
        <begin position="17"/>
        <end position="36"/>
    </location>
</feature>
<feature type="transmembrane region" description="Helical" evidence="1">
    <location>
        <begin position="442"/>
        <end position="461"/>
    </location>
</feature>
<keyword evidence="3" id="KW-1185">Reference proteome</keyword>
<evidence type="ECO:0000313" key="3">
    <source>
        <dbReference type="Proteomes" id="UP001155241"/>
    </source>
</evidence>